<feature type="domain" description="Thioredoxin" evidence="3">
    <location>
        <begin position="39"/>
        <end position="189"/>
    </location>
</feature>
<evidence type="ECO:0000256" key="2">
    <source>
        <dbReference type="SAM" id="SignalP"/>
    </source>
</evidence>
<dbReference type="Proteomes" id="UP001499987">
    <property type="component" value="Unassembled WGS sequence"/>
</dbReference>
<dbReference type="Pfam" id="PF13899">
    <property type="entry name" value="Thioredoxin_7"/>
    <property type="match status" value="1"/>
</dbReference>
<evidence type="ECO:0000313" key="4">
    <source>
        <dbReference type="EMBL" id="GAA1102668.1"/>
    </source>
</evidence>
<dbReference type="PROSITE" id="PS51257">
    <property type="entry name" value="PROKAR_LIPOPROTEIN"/>
    <property type="match status" value="1"/>
</dbReference>
<reference evidence="5" key="1">
    <citation type="journal article" date="2019" name="Int. J. Syst. Evol. Microbiol.">
        <title>The Global Catalogue of Microorganisms (GCM) 10K type strain sequencing project: providing services to taxonomists for standard genome sequencing and annotation.</title>
        <authorList>
            <consortium name="The Broad Institute Genomics Platform"/>
            <consortium name="The Broad Institute Genome Sequencing Center for Infectious Disease"/>
            <person name="Wu L."/>
            <person name="Ma J."/>
        </authorList>
    </citation>
    <scope>NUCLEOTIDE SEQUENCE [LARGE SCALE GENOMIC DNA]</scope>
    <source>
        <strain evidence="5">JCM 13002</strain>
    </source>
</reference>
<comment type="caution">
    <text evidence="4">The sequence shown here is derived from an EMBL/GenBank/DDBJ whole genome shotgun (WGS) entry which is preliminary data.</text>
</comment>
<accession>A0ABP4EFF7</accession>
<proteinExistence type="predicted"/>
<feature type="chain" id="PRO_5046847248" description="Thioredoxin domain-containing protein" evidence="2">
    <location>
        <begin position="25"/>
        <end position="190"/>
    </location>
</feature>
<keyword evidence="2" id="KW-0732">Signal</keyword>
<sequence length="190" mass="19400">MGRRRALLTALAVAAAVTTGCASKAEPSAAPVAVAPAAATPGSAAPATPSPAAAPADTEIPDGYDGTRDAAADIKAALALSATDHRQVLLDFGADWCPDCHVLDKLFRAGQVAPLLHGDYRVVAVDVGQFDHNLDLAARYVDLQRSGIPALVVLAPDGTVRTATNDGSFSNARSMDAAGVAAFLKRWSAK</sequence>
<dbReference type="Gene3D" id="3.40.30.10">
    <property type="entry name" value="Glutaredoxin"/>
    <property type="match status" value="1"/>
</dbReference>
<name>A0ABP4EFF7_9ACTN</name>
<keyword evidence="5" id="KW-1185">Reference proteome</keyword>
<evidence type="ECO:0000256" key="1">
    <source>
        <dbReference type="SAM" id="MobiDB-lite"/>
    </source>
</evidence>
<dbReference type="PROSITE" id="PS51318">
    <property type="entry name" value="TAT"/>
    <property type="match status" value="1"/>
</dbReference>
<organism evidence="4 5">
    <name type="scientific">Kitasatospora arboriphila</name>
    <dbReference type="NCBI Taxonomy" id="258052"/>
    <lineage>
        <taxon>Bacteria</taxon>
        <taxon>Bacillati</taxon>
        <taxon>Actinomycetota</taxon>
        <taxon>Actinomycetes</taxon>
        <taxon>Kitasatosporales</taxon>
        <taxon>Streptomycetaceae</taxon>
        <taxon>Kitasatospora</taxon>
    </lineage>
</organism>
<feature type="region of interest" description="Disordered" evidence="1">
    <location>
        <begin position="39"/>
        <end position="60"/>
    </location>
</feature>
<dbReference type="InterPro" id="IPR036249">
    <property type="entry name" value="Thioredoxin-like_sf"/>
</dbReference>
<gene>
    <name evidence="4" type="ORF">GCM10009663_51560</name>
</gene>
<dbReference type="InterPro" id="IPR006311">
    <property type="entry name" value="TAT_signal"/>
</dbReference>
<protein>
    <recommendedName>
        <fullName evidence="3">Thioredoxin domain-containing protein</fullName>
    </recommendedName>
</protein>
<dbReference type="PROSITE" id="PS51352">
    <property type="entry name" value="THIOREDOXIN_2"/>
    <property type="match status" value="1"/>
</dbReference>
<dbReference type="SUPFAM" id="SSF52833">
    <property type="entry name" value="Thioredoxin-like"/>
    <property type="match status" value="1"/>
</dbReference>
<feature type="compositionally biased region" description="Low complexity" evidence="1">
    <location>
        <begin position="39"/>
        <end position="56"/>
    </location>
</feature>
<evidence type="ECO:0000313" key="5">
    <source>
        <dbReference type="Proteomes" id="UP001499987"/>
    </source>
</evidence>
<dbReference type="EMBL" id="BAAALD010000057">
    <property type="protein sequence ID" value="GAA1102668.1"/>
    <property type="molecule type" value="Genomic_DNA"/>
</dbReference>
<evidence type="ECO:0000259" key="3">
    <source>
        <dbReference type="PROSITE" id="PS51352"/>
    </source>
</evidence>
<feature type="signal peptide" evidence="2">
    <location>
        <begin position="1"/>
        <end position="24"/>
    </location>
</feature>
<dbReference type="InterPro" id="IPR013766">
    <property type="entry name" value="Thioredoxin_domain"/>
</dbReference>
<dbReference type="RefSeq" id="WP_344626060.1">
    <property type="nucleotide sequence ID" value="NZ_BAAALD010000057.1"/>
</dbReference>